<protein>
    <submittedName>
        <fullName evidence="4">ABC transporter substrate-binding protein</fullName>
    </submittedName>
</protein>
<dbReference type="InterPro" id="IPR039424">
    <property type="entry name" value="SBP_5"/>
</dbReference>
<evidence type="ECO:0000259" key="3">
    <source>
        <dbReference type="Pfam" id="PF00496"/>
    </source>
</evidence>
<dbReference type="InterPro" id="IPR006311">
    <property type="entry name" value="TAT_signal"/>
</dbReference>
<dbReference type="OrthoDB" id="9803988at2"/>
<dbReference type="Gene3D" id="3.10.105.10">
    <property type="entry name" value="Dipeptide-binding Protein, Domain 3"/>
    <property type="match status" value="1"/>
</dbReference>
<dbReference type="PANTHER" id="PTHR30290">
    <property type="entry name" value="PERIPLASMIC BINDING COMPONENT OF ABC TRANSPORTER"/>
    <property type="match status" value="1"/>
</dbReference>
<dbReference type="GO" id="GO:1904680">
    <property type="term" value="F:peptide transmembrane transporter activity"/>
    <property type="evidence" value="ECO:0007669"/>
    <property type="project" value="TreeGrafter"/>
</dbReference>
<dbReference type="RefSeq" id="WP_148753367.1">
    <property type="nucleotide sequence ID" value="NZ_VSSR01000039.1"/>
</dbReference>
<reference evidence="4 5" key="1">
    <citation type="submission" date="2019-08" db="EMBL/GenBank/DDBJ databases">
        <title>Bradyrhizobium hipponensis sp. nov., a rhizobium isolated from a Lupinus angustifolius root nodule in Tunisia.</title>
        <authorList>
            <person name="Off K."/>
            <person name="Rejili M."/>
            <person name="Mars M."/>
            <person name="Brachmann A."/>
            <person name="Marin M."/>
        </authorList>
    </citation>
    <scope>NUCLEOTIDE SEQUENCE [LARGE SCALE GENOMIC DNA]</scope>
    <source>
        <strain evidence="4 5">CTAW11</strain>
    </source>
</reference>
<dbReference type="InterPro" id="IPR023765">
    <property type="entry name" value="SBP_5_CS"/>
</dbReference>
<comment type="caution">
    <text evidence="4">The sequence shown here is derived from an EMBL/GenBank/DDBJ whole genome shotgun (WGS) entry which is preliminary data.</text>
</comment>
<feature type="domain" description="Solute-binding protein family 5" evidence="3">
    <location>
        <begin position="114"/>
        <end position="542"/>
    </location>
</feature>
<sequence>MSEDIQQRTPHCRRLDRRSVLKGFAGATAISALPYAARAEGAKEAPALAKLVVDGKLAPLADRIPASPMVVTVEKVGRYGGALRRGLRGSADHNGILRMVGNQGLVRWNLAFTEVLPNVAEKWEVNADSTEFTFHLRKGMKWSDGHPFTADDIVFAIEDCAKNTELYKSPPTPIVIGGKAGTVTKIDDTTMKFTFASPYALFLEQMATPLGQHPTLFAKHYCSQFHPKYNPAVADLVKAANLSDWGTLFRSKCGDIEIPTRWGNADKPTLDPWVIKEPYTGGATRVVMERNPYFWQVDTAGNQLPYIDRLNFNISQDVESLMLDVISGRLDIQERHIDTLQNKPTLSQNMQKGGYRLIELINSGSQQVQIYLNLTHKDPKMREMFANKEFRKALSLGMNRSEIIELVYLGQSQPYQAGPRPGHPWYHATLATQFSEFDQAQANAILDKLGYAKKDANGFRLRPDGQKIFFAIDVIPTLYPDEVDALELAKRHWADIGIDIKVNTIERALYYTRGDNNDHDAAVWPGPGGLDPMLDPRDFFAQHTQGSRYAVPWAQWYVSGGKDGQEPPESQKQRMKLFDQARATADLQKRGEIMKQLFDLTADAFETIGICLAVNAFGICKTNLANVPAKYPNSWSWPNPGPALPQQFFFST</sequence>
<name>A0A5S4WGF9_9BRAD</name>
<dbReference type="PROSITE" id="PS51318">
    <property type="entry name" value="TAT"/>
    <property type="match status" value="1"/>
</dbReference>
<proteinExistence type="inferred from homology"/>
<dbReference type="EMBL" id="VSSR01000039">
    <property type="protein sequence ID" value="TYL81266.1"/>
    <property type="molecule type" value="Genomic_DNA"/>
</dbReference>
<dbReference type="Gene3D" id="3.40.190.10">
    <property type="entry name" value="Periplasmic binding protein-like II"/>
    <property type="match status" value="1"/>
</dbReference>
<evidence type="ECO:0000313" key="4">
    <source>
        <dbReference type="EMBL" id="TYL81266.1"/>
    </source>
</evidence>
<dbReference type="Pfam" id="PF00496">
    <property type="entry name" value="SBP_bac_5"/>
    <property type="match status" value="1"/>
</dbReference>
<dbReference type="Proteomes" id="UP000324853">
    <property type="component" value="Unassembled WGS sequence"/>
</dbReference>
<keyword evidence="5" id="KW-1185">Reference proteome</keyword>
<comment type="subcellular location">
    <subcellularLocation>
        <location evidence="1">Periplasm</location>
    </subcellularLocation>
</comment>
<evidence type="ECO:0000256" key="1">
    <source>
        <dbReference type="ARBA" id="ARBA00004418"/>
    </source>
</evidence>
<dbReference type="InterPro" id="IPR000914">
    <property type="entry name" value="SBP_5_dom"/>
</dbReference>
<dbReference type="PROSITE" id="PS01040">
    <property type="entry name" value="SBP_BACTERIAL_5"/>
    <property type="match status" value="1"/>
</dbReference>
<evidence type="ECO:0000256" key="2">
    <source>
        <dbReference type="ARBA" id="ARBA00005695"/>
    </source>
</evidence>
<comment type="similarity">
    <text evidence="2">Belongs to the bacterial solute-binding protein 5 family.</text>
</comment>
<dbReference type="CDD" id="cd08500">
    <property type="entry name" value="PBP2_NikA_DppA_OppA_like_4"/>
    <property type="match status" value="1"/>
</dbReference>
<dbReference type="GO" id="GO:0015833">
    <property type="term" value="P:peptide transport"/>
    <property type="evidence" value="ECO:0007669"/>
    <property type="project" value="TreeGrafter"/>
</dbReference>
<accession>A0A5S4WGF9</accession>
<dbReference type="AlphaFoldDB" id="A0A5S4WGF9"/>
<dbReference type="SUPFAM" id="SSF53850">
    <property type="entry name" value="Periplasmic binding protein-like II"/>
    <property type="match status" value="1"/>
</dbReference>
<dbReference type="PANTHER" id="PTHR30290:SF62">
    <property type="entry name" value="OLIGOPEPTIDE ABC TRANSPORTER, PERIPLASMIC OLIGOPEPTIDE-BINDING PROTEIN"/>
    <property type="match status" value="1"/>
</dbReference>
<evidence type="ECO:0000313" key="5">
    <source>
        <dbReference type="Proteomes" id="UP000324853"/>
    </source>
</evidence>
<gene>
    <name evidence="4" type="ORF">FXB38_23625</name>
</gene>
<organism evidence="4 5">
    <name type="scientific">Bradyrhizobium cytisi</name>
    <dbReference type="NCBI Taxonomy" id="515489"/>
    <lineage>
        <taxon>Bacteria</taxon>
        <taxon>Pseudomonadati</taxon>
        <taxon>Pseudomonadota</taxon>
        <taxon>Alphaproteobacteria</taxon>
        <taxon>Hyphomicrobiales</taxon>
        <taxon>Nitrobacteraceae</taxon>
        <taxon>Bradyrhizobium</taxon>
    </lineage>
</organism>